<dbReference type="CDD" id="cd13399">
    <property type="entry name" value="Slt35-like"/>
    <property type="match status" value="1"/>
</dbReference>
<dbReference type="InterPro" id="IPR023346">
    <property type="entry name" value="Lysozyme-like_dom_sf"/>
</dbReference>
<dbReference type="Gene3D" id="1.10.8.350">
    <property type="entry name" value="Bacterial muramidase"/>
    <property type="match status" value="1"/>
</dbReference>
<organism evidence="4 5">
    <name type="scientific">Kushneria avicenniae</name>
    <dbReference type="NCBI Taxonomy" id="402385"/>
    <lineage>
        <taxon>Bacteria</taxon>
        <taxon>Pseudomonadati</taxon>
        <taxon>Pseudomonadota</taxon>
        <taxon>Gammaproteobacteria</taxon>
        <taxon>Oceanospirillales</taxon>
        <taxon>Halomonadaceae</taxon>
        <taxon>Kushneria</taxon>
    </lineage>
</organism>
<dbReference type="AlphaFoldDB" id="A0A1I1G758"/>
<dbReference type="PANTHER" id="PTHR30163:SF9">
    <property type="entry name" value="MEMBRANE-BOUND LYTIC MUREIN TRANSGLYCOSYLASE B"/>
    <property type="match status" value="1"/>
</dbReference>
<keyword evidence="5" id="KW-1185">Reference proteome</keyword>
<evidence type="ECO:0000313" key="4">
    <source>
        <dbReference type="EMBL" id="SFC05020.1"/>
    </source>
</evidence>
<dbReference type="InterPro" id="IPR031304">
    <property type="entry name" value="SLT_2"/>
</dbReference>
<proteinExistence type="predicted"/>
<dbReference type="OrthoDB" id="9772911at2"/>
<evidence type="ECO:0000256" key="2">
    <source>
        <dbReference type="SAM" id="SignalP"/>
    </source>
</evidence>
<sequence>MKQDRYRSGSKWRWAMAVLLAVSPLADAEGEYDPASNAQASAMVDRLAAEGLDRQELTTALRQASRQQKIIDAISKPAEHHLRWDQYRNIFIKPERVAGGVDFIRAHRDAMARAEQEYGVPREIIAAIIGVETWYGRHTGTYRVIDALTTLAFDYPPRSDFFGRELEAFLTLTGEQGLDPQELKGSYAGAMGLPQFMPSSYQAYAVDFNHDGIKDLWEEPVDAIGSVANYFAEHGWRPGRPLTVAAHLDTAEKPDDVDFNQAKPPWMTVGALKARGIAPDIDIPDGEEVIPLALDYADGHDDYLFGLHNFYVITRYNHSHLYAMAVTTLAEQIQAALQQER</sequence>
<evidence type="ECO:0000313" key="5">
    <source>
        <dbReference type="Proteomes" id="UP000199046"/>
    </source>
</evidence>
<dbReference type="EMBL" id="FOLY01000001">
    <property type="protein sequence ID" value="SFC05020.1"/>
    <property type="molecule type" value="Genomic_DNA"/>
</dbReference>
<name>A0A1I1G758_9GAMM</name>
<reference evidence="5" key="1">
    <citation type="submission" date="2016-10" db="EMBL/GenBank/DDBJ databases">
        <authorList>
            <person name="Varghese N."/>
            <person name="Submissions S."/>
        </authorList>
    </citation>
    <scope>NUCLEOTIDE SEQUENCE [LARGE SCALE GENOMIC DNA]</scope>
    <source>
        <strain evidence="5">DSM 23439</strain>
    </source>
</reference>
<protein>
    <submittedName>
        <fullName evidence="4">Membrane-bound lytic murein transglycosylase B</fullName>
    </submittedName>
</protein>
<gene>
    <name evidence="4" type="ORF">SAMN05421848_0356</name>
</gene>
<keyword evidence="2" id="KW-0732">Signal</keyword>
<dbReference type="RefSeq" id="WP_090130206.1">
    <property type="nucleotide sequence ID" value="NZ_FOLY01000001.1"/>
</dbReference>
<feature type="active site" evidence="1">
    <location>
        <position position="132"/>
    </location>
</feature>
<dbReference type="FunFam" id="1.10.8.350:FF:000001">
    <property type="entry name" value="Lytic murein transglycosylase B"/>
    <property type="match status" value="1"/>
</dbReference>
<dbReference type="Gene3D" id="1.10.530.10">
    <property type="match status" value="1"/>
</dbReference>
<dbReference type="Proteomes" id="UP000199046">
    <property type="component" value="Unassembled WGS sequence"/>
</dbReference>
<evidence type="ECO:0000259" key="3">
    <source>
        <dbReference type="Pfam" id="PF13406"/>
    </source>
</evidence>
<feature type="chain" id="PRO_5011486743" evidence="2">
    <location>
        <begin position="29"/>
        <end position="341"/>
    </location>
</feature>
<dbReference type="GO" id="GO:0009253">
    <property type="term" value="P:peptidoglycan catabolic process"/>
    <property type="evidence" value="ECO:0007669"/>
    <property type="project" value="TreeGrafter"/>
</dbReference>
<dbReference type="STRING" id="402385.SAMN05421848_0356"/>
<dbReference type="PANTHER" id="PTHR30163">
    <property type="entry name" value="MEMBRANE-BOUND LYTIC MUREIN TRANSGLYCOSYLASE B"/>
    <property type="match status" value="1"/>
</dbReference>
<dbReference type="NCBIfam" id="TIGR02282">
    <property type="entry name" value="MltB"/>
    <property type="match status" value="1"/>
</dbReference>
<dbReference type="Pfam" id="PF13406">
    <property type="entry name" value="SLT_2"/>
    <property type="match status" value="1"/>
</dbReference>
<dbReference type="InterPro" id="IPR043426">
    <property type="entry name" value="MltB-like"/>
</dbReference>
<feature type="domain" description="Transglycosylase SLT" evidence="3">
    <location>
        <begin position="38"/>
        <end position="331"/>
    </location>
</feature>
<dbReference type="GO" id="GO:0008933">
    <property type="term" value="F:peptidoglycan lytic transglycosylase activity"/>
    <property type="evidence" value="ECO:0007669"/>
    <property type="project" value="TreeGrafter"/>
</dbReference>
<dbReference type="InterPro" id="IPR011757">
    <property type="entry name" value="Lytic_transglycosylase_MltB"/>
</dbReference>
<accession>A0A1I1G758</accession>
<dbReference type="SUPFAM" id="SSF53955">
    <property type="entry name" value="Lysozyme-like"/>
    <property type="match status" value="1"/>
</dbReference>
<evidence type="ECO:0000256" key="1">
    <source>
        <dbReference type="PIRSR" id="PIRSR611757-1"/>
    </source>
</evidence>
<feature type="signal peptide" evidence="2">
    <location>
        <begin position="1"/>
        <end position="28"/>
    </location>
</feature>